<comment type="subcellular location">
    <subcellularLocation>
        <location evidence="2">Membrane</location>
    </subcellularLocation>
</comment>
<evidence type="ECO:0000256" key="9">
    <source>
        <dbReference type="SAM" id="Phobius"/>
    </source>
</evidence>
<dbReference type="GO" id="GO:0005886">
    <property type="term" value="C:plasma membrane"/>
    <property type="evidence" value="ECO:0007669"/>
    <property type="project" value="TreeGrafter"/>
</dbReference>
<dbReference type="InterPro" id="IPR005467">
    <property type="entry name" value="His_kinase_dom"/>
</dbReference>
<evidence type="ECO:0000256" key="5">
    <source>
        <dbReference type="ARBA" id="ARBA00022679"/>
    </source>
</evidence>
<keyword evidence="12" id="KW-1185">Reference proteome</keyword>
<dbReference type="Proteomes" id="UP000286773">
    <property type="component" value="Unassembled WGS sequence"/>
</dbReference>
<sequence length="579" mass="66544">MKKKLNIQLKYILPVIGVVALFLAGALYTNHFFRTEVIDQQKNALSGEIDLLLPFLSRNGQLTLDQERLDDSMKDMERLTVLDAEASIVYDSSHAKDATGRRESRPEIQQILIQGKDVGFSLRDSETIGEELLYVAKPIVFDGQLIGIVRYSEKFLGFSQRIDHFRRNIFLLFFVLSVAILIMFYHILKRNTQPITYILPILKNAAKNPQVKQQVVNAPSEWQAFYQAAYELMDETNSLYYKQLKNETKLQFLFENLEIGLFILDKDGYMVLANVVTEKLFDRTFSHAHYQDWFRQRDMNDLINQLILGERDIQGEIHLKGYGEKHLKVVLRVLKSETVEFVGIIYDISGIRKMERLHQDFISNISHELKTPTTSIVGFTETLLNGAMYDAEATKEFLTIIDNEANRLYHLIQNILMLLRTEKDVRMTDTLLVTPESIVQEEVKRYDRQIKEKQLAVSVAIQLASDIAVPSYAFQIIAKNIIENAVVYTEDKGKIDISLTEDDNYLIFNVTDTGVGISKEDQKRIFERFYRVSRSRQRNKGGSGLGLSIVEHYTELLNGRVDLKSTLGKGTDVTITLPK</sequence>
<dbReference type="GO" id="GO:0000155">
    <property type="term" value="F:phosphorelay sensor kinase activity"/>
    <property type="evidence" value="ECO:0007669"/>
    <property type="project" value="InterPro"/>
</dbReference>
<dbReference type="SUPFAM" id="SSF55874">
    <property type="entry name" value="ATPase domain of HSP90 chaperone/DNA topoisomerase II/histidine kinase"/>
    <property type="match status" value="1"/>
</dbReference>
<dbReference type="InterPro" id="IPR036097">
    <property type="entry name" value="HisK_dim/P_sf"/>
</dbReference>
<evidence type="ECO:0000256" key="6">
    <source>
        <dbReference type="ARBA" id="ARBA00022777"/>
    </source>
</evidence>
<evidence type="ECO:0000256" key="1">
    <source>
        <dbReference type="ARBA" id="ARBA00000085"/>
    </source>
</evidence>
<keyword evidence="6" id="KW-0418">Kinase</keyword>
<accession>A0A430AVG8</accession>
<evidence type="ECO:0000256" key="2">
    <source>
        <dbReference type="ARBA" id="ARBA00004370"/>
    </source>
</evidence>
<dbReference type="CDD" id="cd00075">
    <property type="entry name" value="HATPase"/>
    <property type="match status" value="1"/>
</dbReference>
<dbReference type="Gene3D" id="3.30.565.10">
    <property type="entry name" value="Histidine kinase-like ATPase, C-terminal domain"/>
    <property type="match status" value="1"/>
</dbReference>
<name>A0A430AVG8_9ENTE</name>
<dbReference type="InterPro" id="IPR036890">
    <property type="entry name" value="HATPase_C_sf"/>
</dbReference>
<proteinExistence type="predicted"/>
<dbReference type="SUPFAM" id="SSF55785">
    <property type="entry name" value="PYP-like sensor domain (PAS domain)"/>
    <property type="match status" value="1"/>
</dbReference>
<evidence type="ECO:0000259" key="10">
    <source>
        <dbReference type="PROSITE" id="PS50109"/>
    </source>
</evidence>
<dbReference type="Pfam" id="PF00512">
    <property type="entry name" value="HisKA"/>
    <property type="match status" value="1"/>
</dbReference>
<dbReference type="PANTHER" id="PTHR45453:SF1">
    <property type="entry name" value="PHOSPHATE REGULON SENSOR PROTEIN PHOR"/>
    <property type="match status" value="1"/>
</dbReference>
<dbReference type="GO" id="GO:0016036">
    <property type="term" value="P:cellular response to phosphate starvation"/>
    <property type="evidence" value="ECO:0007669"/>
    <property type="project" value="TreeGrafter"/>
</dbReference>
<dbReference type="InterPro" id="IPR050351">
    <property type="entry name" value="BphY/WalK/GraS-like"/>
</dbReference>
<evidence type="ECO:0000256" key="8">
    <source>
        <dbReference type="ARBA" id="ARBA00023136"/>
    </source>
</evidence>
<dbReference type="EMBL" id="NGKC01000006">
    <property type="protein sequence ID" value="RSU12060.1"/>
    <property type="molecule type" value="Genomic_DNA"/>
</dbReference>
<feature type="transmembrane region" description="Helical" evidence="9">
    <location>
        <begin position="169"/>
        <end position="188"/>
    </location>
</feature>
<gene>
    <name evidence="11" type="ORF">CBF27_06440</name>
</gene>
<dbReference type="FunFam" id="1.10.287.130:FF:000001">
    <property type="entry name" value="Two-component sensor histidine kinase"/>
    <property type="match status" value="1"/>
</dbReference>
<dbReference type="Gene3D" id="3.30.450.20">
    <property type="entry name" value="PAS domain"/>
    <property type="match status" value="2"/>
</dbReference>
<feature type="transmembrane region" description="Helical" evidence="9">
    <location>
        <begin position="12"/>
        <end position="33"/>
    </location>
</feature>
<protein>
    <recommendedName>
        <fullName evidence="3">histidine kinase</fullName>
        <ecNumber evidence="3">2.7.13.3</ecNumber>
    </recommendedName>
</protein>
<evidence type="ECO:0000256" key="7">
    <source>
        <dbReference type="ARBA" id="ARBA00023012"/>
    </source>
</evidence>
<evidence type="ECO:0000313" key="11">
    <source>
        <dbReference type="EMBL" id="RSU12060.1"/>
    </source>
</evidence>
<dbReference type="PANTHER" id="PTHR45453">
    <property type="entry name" value="PHOSPHATE REGULON SENSOR PROTEIN PHOR"/>
    <property type="match status" value="1"/>
</dbReference>
<keyword evidence="9" id="KW-0812">Transmembrane</keyword>
<dbReference type="InterPro" id="IPR004358">
    <property type="entry name" value="Sig_transdc_His_kin-like_C"/>
</dbReference>
<dbReference type="InterPro" id="IPR003661">
    <property type="entry name" value="HisK_dim/P_dom"/>
</dbReference>
<dbReference type="GO" id="GO:0004721">
    <property type="term" value="F:phosphoprotein phosphatase activity"/>
    <property type="evidence" value="ECO:0007669"/>
    <property type="project" value="TreeGrafter"/>
</dbReference>
<evidence type="ECO:0000256" key="4">
    <source>
        <dbReference type="ARBA" id="ARBA00022553"/>
    </source>
</evidence>
<dbReference type="SUPFAM" id="SSF47384">
    <property type="entry name" value="Homodimeric domain of signal transducing histidine kinase"/>
    <property type="match status" value="1"/>
</dbReference>
<dbReference type="Pfam" id="PF02518">
    <property type="entry name" value="HATPase_c"/>
    <property type="match status" value="1"/>
</dbReference>
<organism evidence="11 12">
    <name type="scientific">Vagococcus acidifermentans</name>
    <dbReference type="NCBI Taxonomy" id="564710"/>
    <lineage>
        <taxon>Bacteria</taxon>
        <taxon>Bacillati</taxon>
        <taxon>Bacillota</taxon>
        <taxon>Bacilli</taxon>
        <taxon>Lactobacillales</taxon>
        <taxon>Enterococcaceae</taxon>
        <taxon>Vagococcus</taxon>
    </lineage>
</organism>
<dbReference type="PROSITE" id="PS50109">
    <property type="entry name" value="HIS_KIN"/>
    <property type="match status" value="1"/>
</dbReference>
<dbReference type="FunFam" id="3.30.565.10:FF:000006">
    <property type="entry name" value="Sensor histidine kinase WalK"/>
    <property type="match status" value="1"/>
</dbReference>
<evidence type="ECO:0000256" key="3">
    <source>
        <dbReference type="ARBA" id="ARBA00012438"/>
    </source>
</evidence>
<dbReference type="InterPro" id="IPR003594">
    <property type="entry name" value="HATPase_dom"/>
</dbReference>
<dbReference type="SMART" id="SM00388">
    <property type="entry name" value="HisKA"/>
    <property type="match status" value="1"/>
</dbReference>
<dbReference type="PRINTS" id="PR00344">
    <property type="entry name" value="BCTRLSENSOR"/>
</dbReference>
<dbReference type="OrthoDB" id="9813151at2"/>
<keyword evidence="7" id="KW-0902">Two-component regulatory system</keyword>
<keyword evidence="4" id="KW-0597">Phosphoprotein</keyword>
<dbReference type="EC" id="2.7.13.3" evidence="3"/>
<comment type="caution">
    <text evidence="11">The sequence shown here is derived from an EMBL/GenBank/DDBJ whole genome shotgun (WGS) entry which is preliminary data.</text>
</comment>
<dbReference type="AlphaFoldDB" id="A0A430AVG8"/>
<feature type="domain" description="Histidine kinase" evidence="10">
    <location>
        <begin position="364"/>
        <end position="579"/>
    </location>
</feature>
<evidence type="ECO:0000313" key="12">
    <source>
        <dbReference type="Proteomes" id="UP000286773"/>
    </source>
</evidence>
<keyword evidence="5" id="KW-0808">Transferase</keyword>
<reference evidence="11 12" key="1">
    <citation type="submission" date="2017-05" db="EMBL/GenBank/DDBJ databases">
        <title>Vagococcus spp. assemblies.</title>
        <authorList>
            <person name="Gulvik C.A."/>
        </authorList>
    </citation>
    <scope>NUCLEOTIDE SEQUENCE [LARGE SCALE GENOMIC DNA]</scope>
    <source>
        <strain evidence="11 12">LMG 24798</strain>
    </source>
</reference>
<comment type="catalytic activity">
    <reaction evidence="1">
        <text>ATP + protein L-histidine = ADP + protein N-phospho-L-histidine.</text>
        <dbReference type="EC" id="2.7.13.3"/>
    </reaction>
</comment>
<dbReference type="InterPro" id="IPR035965">
    <property type="entry name" value="PAS-like_dom_sf"/>
</dbReference>
<keyword evidence="9" id="KW-1133">Transmembrane helix</keyword>
<dbReference type="RefSeq" id="WP_126813506.1">
    <property type="nucleotide sequence ID" value="NZ_NGKC01000006.1"/>
</dbReference>
<dbReference type="SMART" id="SM00387">
    <property type="entry name" value="HATPase_c"/>
    <property type="match status" value="1"/>
</dbReference>
<dbReference type="CDD" id="cd00082">
    <property type="entry name" value="HisKA"/>
    <property type="match status" value="1"/>
</dbReference>
<dbReference type="Gene3D" id="1.10.287.130">
    <property type="match status" value="1"/>
</dbReference>
<keyword evidence="8 9" id="KW-0472">Membrane</keyword>